<accession>A0A1I8BB94</accession>
<dbReference type="Proteomes" id="UP000095281">
    <property type="component" value="Unplaced"/>
</dbReference>
<name>A0A1I8BB94_MELHA</name>
<evidence type="ECO:0000313" key="4">
    <source>
        <dbReference type="WBParaSite" id="MhA1_Contig188.frz3.gene5"/>
    </source>
</evidence>
<dbReference type="InterPro" id="IPR016187">
    <property type="entry name" value="CTDL_fold"/>
</dbReference>
<dbReference type="Gene3D" id="3.10.100.10">
    <property type="entry name" value="Mannose-Binding Protein A, subunit A"/>
    <property type="match status" value="1"/>
</dbReference>
<organism evidence="3 4">
    <name type="scientific">Meloidogyne hapla</name>
    <name type="common">Root-knot nematode worm</name>
    <dbReference type="NCBI Taxonomy" id="6305"/>
    <lineage>
        <taxon>Eukaryota</taxon>
        <taxon>Metazoa</taxon>
        <taxon>Ecdysozoa</taxon>
        <taxon>Nematoda</taxon>
        <taxon>Chromadorea</taxon>
        <taxon>Rhabditida</taxon>
        <taxon>Tylenchina</taxon>
        <taxon>Tylenchomorpha</taxon>
        <taxon>Tylenchoidea</taxon>
        <taxon>Meloidogynidae</taxon>
        <taxon>Meloidogyninae</taxon>
        <taxon>Meloidogyne</taxon>
    </lineage>
</organism>
<reference evidence="4" key="1">
    <citation type="submission" date="2016-11" db="UniProtKB">
        <authorList>
            <consortium name="WormBaseParasite"/>
        </authorList>
    </citation>
    <scope>IDENTIFICATION</scope>
</reference>
<dbReference type="WBParaSite" id="MhA1_Contig188.frz3.gene5">
    <property type="protein sequence ID" value="MhA1_Contig188.frz3.gene5"/>
    <property type="gene ID" value="MhA1_Contig188.frz3.gene5"/>
</dbReference>
<feature type="signal peptide" evidence="1">
    <location>
        <begin position="1"/>
        <end position="27"/>
    </location>
</feature>
<protein>
    <submittedName>
        <fullName evidence="4">C-type lectin domain-containing protein</fullName>
    </submittedName>
</protein>
<dbReference type="CDD" id="cd00037">
    <property type="entry name" value="CLECT"/>
    <property type="match status" value="1"/>
</dbReference>
<feature type="domain" description="C-type lectin" evidence="2">
    <location>
        <begin position="55"/>
        <end position="189"/>
    </location>
</feature>
<dbReference type="InterPro" id="IPR016186">
    <property type="entry name" value="C-type_lectin-like/link_sf"/>
</dbReference>
<keyword evidence="1" id="KW-0732">Signal</keyword>
<evidence type="ECO:0000313" key="3">
    <source>
        <dbReference type="Proteomes" id="UP000095281"/>
    </source>
</evidence>
<dbReference type="Pfam" id="PF00059">
    <property type="entry name" value="Lectin_C"/>
    <property type="match status" value="1"/>
</dbReference>
<feature type="chain" id="PRO_5009315640" evidence="1">
    <location>
        <begin position="28"/>
        <end position="193"/>
    </location>
</feature>
<evidence type="ECO:0000259" key="2">
    <source>
        <dbReference type="Pfam" id="PF00059"/>
    </source>
</evidence>
<sequence length="193" mass="21666">MKLCLSIKFLLTFFISIEIIYVAFVSGDCSDDWQTLADDNGIVSGYQLIKRNYSINYYHARVICNEIGGSVVNIHNEVENGFVAQLSGPESSNWIGTHIIPNNDSSVECLLSDLNQCDYGTYNSTSDLARQEYPWLSLDMNSDSLTDEFGDPIECVKMLDTSFDGFDSSNVQWLEVPCYDRLDGVICKKSCDN</sequence>
<evidence type="ECO:0000256" key="1">
    <source>
        <dbReference type="SAM" id="SignalP"/>
    </source>
</evidence>
<dbReference type="SUPFAM" id="SSF56436">
    <property type="entry name" value="C-type lectin-like"/>
    <property type="match status" value="1"/>
</dbReference>
<proteinExistence type="predicted"/>
<dbReference type="AlphaFoldDB" id="A0A1I8BB94"/>
<keyword evidence="3" id="KW-1185">Reference proteome</keyword>
<dbReference type="InterPro" id="IPR001304">
    <property type="entry name" value="C-type_lectin-like"/>
</dbReference>